<dbReference type="OrthoDB" id="5856301at2759"/>
<dbReference type="AlphaFoldDB" id="A0A2G9UDS0"/>
<name>A0A2G9UDS0_TELCI</name>
<feature type="region of interest" description="Disordered" evidence="1">
    <location>
        <begin position="27"/>
        <end position="72"/>
    </location>
</feature>
<evidence type="ECO:0000313" key="2">
    <source>
        <dbReference type="EMBL" id="PIO68376.1"/>
    </source>
</evidence>
<accession>A0A2G9UDS0</accession>
<feature type="compositionally biased region" description="Polar residues" evidence="1">
    <location>
        <begin position="29"/>
        <end position="42"/>
    </location>
</feature>
<organism evidence="2 3">
    <name type="scientific">Teladorsagia circumcincta</name>
    <name type="common">Brown stomach worm</name>
    <name type="synonym">Ostertagia circumcincta</name>
    <dbReference type="NCBI Taxonomy" id="45464"/>
    <lineage>
        <taxon>Eukaryota</taxon>
        <taxon>Metazoa</taxon>
        <taxon>Ecdysozoa</taxon>
        <taxon>Nematoda</taxon>
        <taxon>Chromadorea</taxon>
        <taxon>Rhabditida</taxon>
        <taxon>Rhabditina</taxon>
        <taxon>Rhabditomorpha</taxon>
        <taxon>Strongyloidea</taxon>
        <taxon>Trichostrongylidae</taxon>
        <taxon>Teladorsagia</taxon>
    </lineage>
</organism>
<dbReference type="Proteomes" id="UP000230423">
    <property type="component" value="Unassembled WGS sequence"/>
</dbReference>
<keyword evidence="3" id="KW-1185">Reference proteome</keyword>
<feature type="compositionally biased region" description="Basic and acidic residues" evidence="1">
    <location>
        <begin position="60"/>
        <end position="72"/>
    </location>
</feature>
<evidence type="ECO:0000256" key="1">
    <source>
        <dbReference type="SAM" id="MobiDB-lite"/>
    </source>
</evidence>
<dbReference type="EMBL" id="KZ347126">
    <property type="protein sequence ID" value="PIO68376.1"/>
    <property type="molecule type" value="Genomic_DNA"/>
</dbReference>
<gene>
    <name evidence="2" type="ORF">TELCIR_09839</name>
</gene>
<sequence>MPSFNSYGVPIENVYNRMRSPKHKRFVMPSNSSHRQVPTFSPTFPDLDTGDSDDDYAVTTDERKEEREEKHGQKVRFWSTSAIF</sequence>
<proteinExistence type="predicted"/>
<reference evidence="2 3" key="1">
    <citation type="submission" date="2015-09" db="EMBL/GenBank/DDBJ databases">
        <title>Draft genome of the parasitic nematode Teladorsagia circumcincta isolate WARC Sus (inbred).</title>
        <authorList>
            <person name="Mitreva M."/>
        </authorList>
    </citation>
    <scope>NUCLEOTIDE SEQUENCE [LARGE SCALE GENOMIC DNA]</scope>
    <source>
        <strain evidence="2 3">S</strain>
    </source>
</reference>
<protein>
    <submittedName>
        <fullName evidence="2">Uncharacterized protein</fullName>
    </submittedName>
</protein>
<evidence type="ECO:0000313" key="3">
    <source>
        <dbReference type="Proteomes" id="UP000230423"/>
    </source>
</evidence>